<comment type="caution">
    <text evidence="1">The sequence shown here is derived from an EMBL/GenBank/DDBJ whole genome shotgun (WGS) entry which is preliminary data.</text>
</comment>
<name>A0ABV0QTR7_9TELE</name>
<accession>A0ABV0QTR7</accession>
<organism evidence="1 2">
    <name type="scientific">Xenoophorus captivus</name>
    <dbReference type="NCBI Taxonomy" id="1517983"/>
    <lineage>
        <taxon>Eukaryota</taxon>
        <taxon>Metazoa</taxon>
        <taxon>Chordata</taxon>
        <taxon>Craniata</taxon>
        <taxon>Vertebrata</taxon>
        <taxon>Euteleostomi</taxon>
        <taxon>Actinopterygii</taxon>
        <taxon>Neopterygii</taxon>
        <taxon>Teleostei</taxon>
        <taxon>Neoteleostei</taxon>
        <taxon>Acanthomorphata</taxon>
        <taxon>Ovalentaria</taxon>
        <taxon>Atherinomorphae</taxon>
        <taxon>Cyprinodontiformes</taxon>
        <taxon>Goodeidae</taxon>
        <taxon>Xenoophorus</taxon>
    </lineage>
</organism>
<dbReference type="EMBL" id="JAHRIN010024220">
    <property type="protein sequence ID" value="MEQ2199224.1"/>
    <property type="molecule type" value="Genomic_DNA"/>
</dbReference>
<evidence type="ECO:0000313" key="2">
    <source>
        <dbReference type="Proteomes" id="UP001434883"/>
    </source>
</evidence>
<evidence type="ECO:0000313" key="1">
    <source>
        <dbReference type="EMBL" id="MEQ2199224.1"/>
    </source>
</evidence>
<dbReference type="Proteomes" id="UP001434883">
    <property type="component" value="Unassembled WGS sequence"/>
</dbReference>
<protein>
    <submittedName>
        <fullName evidence="1">Uncharacterized protein</fullName>
    </submittedName>
</protein>
<proteinExistence type="predicted"/>
<gene>
    <name evidence="1" type="ORF">XENOCAPTIV_027884</name>
</gene>
<sequence length="111" mass="11882">MRSKAAKYESTSDSLKAGTKEMHLLTSNGIAAMKVEPGVSGEAEGTQVWASSSSLRSLIALSASISSLLISSSIWALLSWAFSSASIWRRANRTFNRAPSWLSELTEDSGL</sequence>
<reference evidence="1 2" key="1">
    <citation type="submission" date="2021-06" db="EMBL/GenBank/DDBJ databases">
        <authorList>
            <person name="Palmer J.M."/>
        </authorList>
    </citation>
    <scope>NUCLEOTIDE SEQUENCE [LARGE SCALE GENOMIC DNA]</scope>
    <source>
        <strain evidence="1 2">XC_2019</strain>
        <tissue evidence="1">Muscle</tissue>
    </source>
</reference>
<keyword evidence="2" id="KW-1185">Reference proteome</keyword>